<dbReference type="SUPFAM" id="SSF75169">
    <property type="entry name" value="DsrEFH-like"/>
    <property type="match status" value="1"/>
</dbReference>
<gene>
    <name evidence="2" type="primary">yedF</name>
    <name evidence="2" type="ORF">IFJ97_05915</name>
</gene>
<reference evidence="2 3" key="1">
    <citation type="submission" date="2020-08" db="EMBL/GenBank/DDBJ databases">
        <title>Acidobacteriota in marine sediments use diverse sulfur dissimilation pathways.</title>
        <authorList>
            <person name="Wasmund K."/>
        </authorList>
    </citation>
    <scope>NUCLEOTIDE SEQUENCE [LARGE SCALE GENOMIC DNA]</scope>
    <source>
        <strain evidence="2">MAG AM3-A</strain>
    </source>
</reference>
<dbReference type="InterPro" id="IPR036868">
    <property type="entry name" value="TusA-like_sf"/>
</dbReference>
<proteinExistence type="predicted"/>
<dbReference type="EMBL" id="JACXWA010000100">
    <property type="protein sequence ID" value="MBD3870880.1"/>
    <property type="molecule type" value="Genomic_DNA"/>
</dbReference>
<evidence type="ECO:0000259" key="1">
    <source>
        <dbReference type="Pfam" id="PF01206"/>
    </source>
</evidence>
<organism evidence="2 3">
    <name type="scientific">Candidatus Sulfomarinibacter kjeldsenii</name>
    <dbReference type="NCBI Taxonomy" id="2885994"/>
    <lineage>
        <taxon>Bacteria</taxon>
        <taxon>Pseudomonadati</taxon>
        <taxon>Acidobacteriota</taxon>
        <taxon>Thermoanaerobaculia</taxon>
        <taxon>Thermoanaerobaculales</taxon>
        <taxon>Candidatus Sulfomarinibacteraceae</taxon>
        <taxon>Candidatus Sulfomarinibacter</taxon>
    </lineage>
</organism>
<dbReference type="Pfam" id="PF01206">
    <property type="entry name" value="TusA"/>
    <property type="match status" value="1"/>
</dbReference>
<dbReference type="Proteomes" id="UP000598633">
    <property type="component" value="Unassembled WGS sequence"/>
</dbReference>
<evidence type="ECO:0000313" key="3">
    <source>
        <dbReference type="Proteomes" id="UP000598633"/>
    </source>
</evidence>
<name>A0A8J6YBQ3_9BACT</name>
<dbReference type="AlphaFoldDB" id="A0A8J6YBQ3"/>
<dbReference type="InterPro" id="IPR027396">
    <property type="entry name" value="DsrEFH-like"/>
</dbReference>
<evidence type="ECO:0000313" key="2">
    <source>
        <dbReference type="EMBL" id="MBD3870880.1"/>
    </source>
</evidence>
<dbReference type="NCBIfam" id="TIGR03527">
    <property type="entry name" value="selenium_YedF"/>
    <property type="match status" value="1"/>
</dbReference>
<protein>
    <submittedName>
        <fullName evidence="2">Sulfurtransferase-like selenium metabolism protein YedF</fullName>
    </submittedName>
</protein>
<dbReference type="InterPro" id="IPR019870">
    <property type="entry name" value="Se_metab_YedF"/>
</dbReference>
<dbReference type="Gene3D" id="3.30.110.40">
    <property type="entry name" value="TusA-like domain"/>
    <property type="match status" value="1"/>
</dbReference>
<dbReference type="InterPro" id="IPR001455">
    <property type="entry name" value="TusA-like"/>
</dbReference>
<accession>A0A8J6YBQ3</accession>
<comment type="caution">
    <text evidence="2">The sequence shown here is derived from an EMBL/GenBank/DDBJ whole genome shotgun (WGS) entry which is preliminary data.</text>
</comment>
<feature type="domain" description="UPF0033" evidence="1">
    <location>
        <begin position="2"/>
        <end position="67"/>
    </location>
</feature>
<dbReference type="SUPFAM" id="SSF64307">
    <property type="entry name" value="SirA-like"/>
    <property type="match status" value="1"/>
</dbReference>
<sequence>MKTIDVRDLACPGPVLKLRELLNEGEREITMHVADELCRSNVTRFAASRNAEAEVEDPGDGSFVVRINASGDSTGTRSGEEAVMVSEVSRATVGPRVVQITAGTMGSGDDELGALLLRSFLKTQAELEQKPDAILFYNDGVKLCCEGSYLLDDLRGLEAAGVEIIACGTCLNFFELSEQLRVGRVTDMLEIAGRLAEAGSIVRP</sequence>